<accession>A0ABX1GUV3</accession>
<organism evidence="2 3">
    <name type="scientific">Streptomyces physcomitrii</name>
    <dbReference type="NCBI Taxonomy" id="2724184"/>
    <lineage>
        <taxon>Bacteria</taxon>
        <taxon>Bacillati</taxon>
        <taxon>Actinomycetota</taxon>
        <taxon>Actinomycetes</taxon>
        <taxon>Kitasatosporales</taxon>
        <taxon>Streptomycetaceae</taxon>
        <taxon>Streptomyces</taxon>
    </lineage>
</organism>
<proteinExistence type="predicted"/>
<comment type="caution">
    <text evidence="2">The sequence shown here is derived from an EMBL/GenBank/DDBJ whole genome shotgun (WGS) entry which is preliminary data.</text>
</comment>
<protein>
    <submittedName>
        <fullName evidence="2">Uncharacterized protein</fullName>
    </submittedName>
</protein>
<reference evidence="2 3" key="1">
    <citation type="submission" date="2020-04" db="EMBL/GenBank/DDBJ databases">
        <title>Phylogenetic Diversity and Antibacterial Activity against Ralstonia solanacearum of Endophytic Actinomycete Isolated from Moss.</title>
        <authorList>
            <person name="Zhuang X."/>
        </authorList>
    </citation>
    <scope>NUCLEOTIDE SEQUENCE [LARGE SCALE GENOMIC DNA]</scope>
    <source>
        <strain evidence="2 3">LD120</strain>
    </source>
</reference>
<feature type="compositionally biased region" description="Basic and acidic residues" evidence="1">
    <location>
        <begin position="162"/>
        <end position="175"/>
    </location>
</feature>
<feature type="region of interest" description="Disordered" evidence="1">
    <location>
        <begin position="138"/>
        <end position="175"/>
    </location>
</feature>
<dbReference type="EMBL" id="JAAWWP010000001">
    <property type="protein sequence ID" value="NKI39852.1"/>
    <property type="molecule type" value="Genomic_DNA"/>
</dbReference>
<evidence type="ECO:0000256" key="1">
    <source>
        <dbReference type="SAM" id="MobiDB-lite"/>
    </source>
</evidence>
<evidence type="ECO:0000313" key="2">
    <source>
        <dbReference type="EMBL" id="NKI39852.1"/>
    </source>
</evidence>
<keyword evidence="3" id="KW-1185">Reference proteome</keyword>
<dbReference type="Proteomes" id="UP000772196">
    <property type="component" value="Unassembled WGS sequence"/>
</dbReference>
<name>A0ABX1GUV3_9ACTN</name>
<sequence>MSDSPDSVAVTPLGAELLVISVPHQGPTHVLSDLPRAAAVRLLRGVANGMEGGPRLGDSGAPACWEPPREEEVPGRGALIRALTAPRHKGPRYSPDSAAYLVDELCEDVRRVTAAVQRSVLEHAERSQLAVSAHALIDLIDPDAEPPGEHRGPSPLSGGEGGEGREDGEAREAGA</sequence>
<gene>
    <name evidence="2" type="ORF">HFV08_01020</name>
</gene>
<evidence type="ECO:0000313" key="3">
    <source>
        <dbReference type="Proteomes" id="UP000772196"/>
    </source>
</evidence>
<dbReference type="RefSeq" id="WP_168534844.1">
    <property type="nucleotide sequence ID" value="NZ_JAAWWP010000001.1"/>
</dbReference>